<feature type="non-terminal residue" evidence="1">
    <location>
        <position position="46"/>
    </location>
</feature>
<evidence type="ECO:0000313" key="1">
    <source>
        <dbReference type="EMBL" id="GAG88591.1"/>
    </source>
</evidence>
<gene>
    <name evidence="1" type="ORF">S01H4_32516</name>
</gene>
<dbReference type="EMBL" id="BART01017010">
    <property type="protein sequence ID" value="GAG88591.1"/>
    <property type="molecule type" value="Genomic_DNA"/>
</dbReference>
<accession>X1CWM2</accession>
<organism evidence="1">
    <name type="scientific">marine sediment metagenome</name>
    <dbReference type="NCBI Taxonomy" id="412755"/>
    <lineage>
        <taxon>unclassified sequences</taxon>
        <taxon>metagenomes</taxon>
        <taxon>ecological metagenomes</taxon>
    </lineage>
</organism>
<comment type="caution">
    <text evidence="1">The sequence shown here is derived from an EMBL/GenBank/DDBJ whole genome shotgun (WGS) entry which is preliminary data.</text>
</comment>
<name>X1CWM2_9ZZZZ</name>
<reference evidence="1" key="1">
    <citation type="journal article" date="2014" name="Front. Microbiol.">
        <title>High frequency of phylogenetically diverse reductive dehalogenase-homologous genes in deep subseafloor sedimentary metagenomes.</title>
        <authorList>
            <person name="Kawai M."/>
            <person name="Futagami T."/>
            <person name="Toyoda A."/>
            <person name="Takaki Y."/>
            <person name="Nishi S."/>
            <person name="Hori S."/>
            <person name="Arai W."/>
            <person name="Tsubouchi T."/>
            <person name="Morono Y."/>
            <person name="Uchiyama I."/>
            <person name="Ito T."/>
            <person name="Fujiyama A."/>
            <person name="Inagaki F."/>
            <person name="Takami H."/>
        </authorList>
    </citation>
    <scope>NUCLEOTIDE SEQUENCE</scope>
    <source>
        <strain evidence="1">Expedition CK06-06</strain>
    </source>
</reference>
<dbReference type="AlphaFoldDB" id="X1CWM2"/>
<protein>
    <submittedName>
        <fullName evidence="1">Uncharacterized protein</fullName>
    </submittedName>
</protein>
<proteinExistence type="predicted"/>
<sequence length="46" mass="4999">MKVCVIGTGYVGGLIKYLLTFGRASLVFDVQGSLTSELDTFNWIKG</sequence>